<sequence>MSVPTTSTYLPLTFVVVGGRGVGKTSVSNMIRINGSHNTEDTSTFLRDTSCTSHKIKGSFHGSELTIIDILSIDFSDEKKLDKSKNIIEELCDIRTIVSLVIYVVEQGRLSASESVNFKLMRTIFRMSPFLLCVTKCEIEEDMDSWWKSHRRGIEKHWKVDETVSICSLSPSNTHNVKFRDLLKHLLPISKEKLNEAIIKCLQKTNTSEKNSEETSVSSLFVNMKSWIS</sequence>
<organism evidence="1">
    <name type="scientific">Sylvanvirus sp</name>
    <dbReference type="NCBI Taxonomy" id="2487774"/>
    <lineage>
        <taxon>Viruses</taxon>
    </lineage>
</organism>
<dbReference type="Gene3D" id="3.40.50.300">
    <property type="entry name" value="P-loop containing nucleotide triphosphate hydrolases"/>
    <property type="match status" value="1"/>
</dbReference>
<dbReference type="EMBL" id="MK072513">
    <property type="protein sequence ID" value="AYV86728.1"/>
    <property type="molecule type" value="Genomic_DNA"/>
</dbReference>
<protein>
    <recommendedName>
        <fullName evidence="2">AIG1-type G domain-containing protein</fullName>
    </recommendedName>
</protein>
<gene>
    <name evidence="1" type="ORF">Sylvanvirus7_26</name>
</gene>
<proteinExistence type="predicted"/>
<evidence type="ECO:0008006" key="2">
    <source>
        <dbReference type="Google" id="ProtNLM"/>
    </source>
</evidence>
<dbReference type="InterPro" id="IPR027417">
    <property type="entry name" value="P-loop_NTPase"/>
</dbReference>
<dbReference type="SUPFAM" id="SSF52540">
    <property type="entry name" value="P-loop containing nucleoside triphosphate hydrolases"/>
    <property type="match status" value="1"/>
</dbReference>
<accession>A0A3G5AHU3</accession>
<evidence type="ECO:0000313" key="1">
    <source>
        <dbReference type="EMBL" id="AYV86728.1"/>
    </source>
</evidence>
<name>A0A3G5AHU3_9VIRU</name>
<reference evidence="1" key="1">
    <citation type="submission" date="2018-10" db="EMBL/GenBank/DDBJ databases">
        <title>Hidden diversity of soil giant viruses.</title>
        <authorList>
            <person name="Schulz F."/>
            <person name="Alteio L."/>
            <person name="Goudeau D."/>
            <person name="Ryan E.M."/>
            <person name="Malmstrom R.R."/>
            <person name="Blanchard J."/>
            <person name="Woyke T."/>
        </authorList>
    </citation>
    <scope>NUCLEOTIDE SEQUENCE</scope>
    <source>
        <strain evidence="1">SYV1</strain>
    </source>
</reference>